<dbReference type="InterPro" id="IPR008271">
    <property type="entry name" value="Ser/Thr_kinase_AS"/>
</dbReference>
<dbReference type="InterPro" id="IPR011009">
    <property type="entry name" value="Kinase-like_dom_sf"/>
</dbReference>
<feature type="repeat" description="ANK" evidence="2">
    <location>
        <begin position="464"/>
        <end position="497"/>
    </location>
</feature>
<feature type="repeat" description="ANK" evidence="2">
    <location>
        <begin position="674"/>
        <end position="708"/>
    </location>
</feature>
<dbReference type="SUPFAM" id="SSF48403">
    <property type="entry name" value="Ankyrin repeat"/>
    <property type="match status" value="1"/>
</dbReference>
<evidence type="ECO:0000313" key="5">
    <source>
        <dbReference type="EMBL" id="KAJ6242714.1"/>
    </source>
</evidence>
<dbReference type="CDD" id="cd13999">
    <property type="entry name" value="STKc_MAP3K-like"/>
    <property type="match status" value="1"/>
</dbReference>
<keyword evidence="5" id="KW-0649">Protein kinase inhibitor</keyword>
<feature type="region of interest" description="Disordered" evidence="3">
    <location>
        <begin position="330"/>
        <end position="351"/>
    </location>
</feature>
<dbReference type="InterPro" id="IPR000719">
    <property type="entry name" value="Prot_kinase_dom"/>
</dbReference>
<keyword evidence="2" id="KW-0040">ANK repeat</keyword>
<name>A0ABQ8YDU6_9EUKA</name>
<dbReference type="GO" id="GO:0004860">
    <property type="term" value="F:protein kinase inhibitor activity"/>
    <property type="evidence" value="ECO:0007669"/>
    <property type="project" value="UniProtKB-KW"/>
</dbReference>
<dbReference type="Gene3D" id="1.10.510.10">
    <property type="entry name" value="Transferase(Phosphotransferase) domain 1"/>
    <property type="match status" value="1"/>
</dbReference>
<evidence type="ECO:0000256" key="2">
    <source>
        <dbReference type="PROSITE-ProRule" id="PRU00023"/>
    </source>
</evidence>
<dbReference type="Pfam" id="PF00023">
    <property type="entry name" value="Ank"/>
    <property type="match status" value="1"/>
</dbReference>
<dbReference type="SMART" id="SM00220">
    <property type="entry name" value="S_TKc"/>
    <property type="match status" value="1"/>
</dbReference>
<proteinExistence type="inferred from homology"/>
<keyword evidence="6" id="KW-1185">Reference proteome</keyword>
<dbReference type="PRINTS" id="PR00109">
    <property type="entry name" value="TYRKINASE"/>
</dbReference>
<comment type="caution">
    <text evidence="5">The sequence shown here is derived from an EMBL/GenBank/DDBJ whole genome shotgun (WGS) entry which is preliminary data.</text>
</comment>
<protein>
    <submittedName>
        <fullName evidence="5">Cyclin-dependent kinase inhibitor 2c-related</fullName>
    </submittedName>
</protein>
<dbReference type="Pfam" id="PF07714">
    <property type="entry name" value="PK_Tyr_Ser-Thr"/>
    <property type="match status" value="1"/>
</dbReference>
<dbReference type="PROSITE" id="PS50088">
    <property type="entry name" value="ANK_REPEAT"/>
    <property type="match status" value="8"/>
</dbReference>
<feature type="repeat" description="ANK" evidence="2">
    <location>
        <begin position="394"/>
        <end position="428"/>
    </location>
</feature>
<dbReference type="InterPro" id="IPR001245">
    <property type="entry name" value="Ser-Thr/Tyr_kinase_cat_dom"/>
</dbReference>
<feature type="compositionally biased region" description="Low complexity" evidence="3">
    <location>
        <begin position="339"/>
        <end position="349"/>
    </location>
</feature>
<feature type="repeat" description="ANK" evidence="2">
    <location>
        <begin position="744"/>
        <end position="779"/>
    </location>
</feature>
<organism evidence="5 6">
    <name type="scientific">Anaeramoeba flamelloides</name>
    <dbReference type="NCBI Taxonomy" id="1746091"/>
    <lineage>
        <taxon>Eukaryota</taxon>
        <taxon>Metamonada</taxon>
        <taxon>Anaeramoebidae</taxon>
        <taxon>Anaeramoeba</taxon>
    </lineage>
</organism>
<feature type="repeat" description="ANK" evidence="2">
    <location>
        <begin position="709"/>
        <end position="742"/>
    </location>
</feature>
<sequence>MFKSKKSPIFDTINSITVIFDYSPFFKEQKNHTPEEFKQSLLELIKGKFNSSNVNKRFIEDRLCGKYSDPFRYYEKKRFRSALHWLCCNKYFLIEPNIECVEYLLSIGGDVNLVARSWRPDDEHSSTALLALCKKRLIRAKLKKVIYYLYGNYANPFLSLPNEKNCFDELLYGGNCEVFVNLLLKVYKRIGTSNYKYFEKPNLSKVSFYKISSPIPLKLFHFFYNKALNLSVKNINNLDLFTSVSKQNQKSNFGSGSKKRLEFVEPLTQANILHIFCLFQNKNSNVTHLVLQYIETLLKNNIILPNSRMILKITPIYLLCLMEQMSDNGSENNKHKSYNNDNNYKANKNGNEKIDANTKEIEKQNEKDQNCNYIKELICLVIKYGGDINRKNIFGRTPLIAYCRNVNPKLEFVKFLIHNGADIKVLTRKKSNLIHTICKIRKPPLEIIEYFLEKGIEINAQDHKNFTPLFCVCRNKPRYQTIKFLINNGADVNCKDDLKQTPLHLFSKSINPKSKVLKLFLENGVDINCKDDKGFTPLHYLCSNNSVSFENIQLLIQSNAKLNERTLKLKQTPLHLISDQYKPSYEIMKLLCENGANVNLKMENDSTAIFSMCNRDNPNFQIIQLLLQHGADVKFRTHLRWPPLLSICYYQNPQIKIIKLFLKKGSNILDLSRSQRTALSLICRQKNPSLKIIKLLVKSGVDINSTDGVGYTCLHFLSKHSFDKKIYHYLLSNGANPNFKERGFGNTPLHFIVEHKHEAIKEIIQLFLQYDAHLSVKNNKGLNIFRKAKKIKNVIALEEIKKYFQQQSIIFSSSSFLGVAFNQVGKTVVNFQKIPSNDIRILTQVGRGSFKDVYEGTWTDLRVAVAKFFQTKKFQQEQLSEITDEVKVMCRLTHPQIVRFYGACIDDPENIMLISEFCSGGNLNKYLISPKKISRKKKISLALEIAIGVQYLHSNNLVHRDLKSPNILLDQNFNPKITDFGLTKTMDFHNSVDFNTVAGTMAWMAPELLRSELDYNYKVDIYSFGIILWEISTRLVPLQELNFLTIPVKVGYEKYRPEIDENDLFYSLIIQCWHQNPNERPDISSVIKQLQMI</sequence>
<accession>A0ABQ8YDU6</accession>
<dbReference type="InterPro" id="IPR051681">
    <property type="entry name" value="Ser/Thr_Kinases-Pseudokinases"/>
</dbReference>
<evidence type="ECO:0000256" key="1">
    <source>
        <dbReference type="ARBA" id="ARBA00005843"/>
    </source>
</evidence>
<dbReference type="InterPro" id="IPR036770">
    <property type="entry name" value="Ankyrin_rpt-contain_sf"/>
</dbReference>
<dbReference type="Proteomes" id="UP001150062">
    <property type="component" value="Unassembled WGS sequence"/>
</dbReference>
<dbReference type="PROSITE" id="PS50297">
    <property type="entry name" value="ANK_REP_REGION"/>
    <property type="match status" value="2"/>
</dbReference>
<comment type="similarity">
    <text evidence="1">Belongs to the protein kinase superfamily. TKL Ser/Thr protein kinase family.</text>
</comment>
<dbReference type="SUPFAM" id="SSF56112">
    <property type="entry name" value="Protein kinase-like (PK-like)"/>
    <property type="match status" value="1"/>
</dbReference>
<dbReference type="InterPro" id="IPR002110">
    <property type="entry name" value="Ankyrin_rpt"/>
</dbReference>
<feature type="repeat" description="ANK" evidence="2">
    <location>
        <begin position="533"/>
        <end position="567"/>
    </location>
</feature>
<evidence type="ECO:0000256" key="3">
    <source>
        <dbReference type="SAM" id="MobiDB-lite"/>
    </source>
</evidence>
<dbReference type="Pfam" id="PF12796">
    <property type="entry name" value="Ank_2"/>
    <property type="match status" value="3"/>
</dbReference>
<feature type="domain" description="Protein kinase" evidence="4">
    <location>
        <begin position="839"/>
        <end position="1093"/>
    </location>
</feature>
<dbReference type="PROSITE" id="PS00108">
    <property type="entry name" value="PROTEIN_KINASE_ST"/>
    <property type="match status" value="1"/>
</dbReference>
<gene>
    <name evidence="5" type="ORF">M0813_02562</name>
</gene>
<evidence type="ECO:0000313" key="6">
    <source>
        <dbReference type="Proteomes" id="UP001150062"/>
    </source>
</evidence>
<dbReference type="PROSITE" id="PS50011">
    <property type="entry name" value="PROTEIN_KINASE_DOM"/>
    <property type="match status" value="1"/>
</dbReference>
<evidence type="ECO:0000259" key="4">
    <source>
        <dbReference type="PROSITE" id="PS50011"/>
    </source>
</evidence>
<dbReference type="PANTHER" id="PTHR44329">
    <property type="entry name" value="SERINE/THREONINE-PROTEIN KINASE TNNI3K-RELATED"/>
    <property type="match status" value="1"/>
</dbReference>
<feature type="repeat" description="ANK" evidence="2">
    <location>
        <begin position="498"/>
        <end position="532"/>
    </location>
</feature>
<feature type="repeat" description="ANK" evidence="2">
    <location>
        <begin position="569"/>
        <end position="603"/>
    </location>
</feature>
<reference evidence="5" key="1">
    <citation type="submission" date="2022-08" db="EMBL/GenBank/DDBJ databases">
        <title>Novel sulfate-reducing endosymbionts in the free-living metamonad Anaeramoeba.</title>
        <authorList>
            <person name="Jerlstrom-Hultqvist J."/>
            <person name="Cepicka I."/>
            <person name="Gallot-Lavallee L."/>
            <person name="Salas-Leiva D."/>
            <person name="Curtis B.A."/>
            <person name="Zahonova K."/>
            <person name="Pipaliya S."/>
            <person name="Dacks J."/>
            <person name="Roger A.J."/>
        </authorList>
    </citation>
    <scope>NUCLEOTIDE SEQUENCE</scope>
    <source>
        <strain evidence="5">Schooner1</strain>
    </source>
</reference>
<dbReference type="Gene3D" id="1.25.40.20">
    <property type="entry name" value="Ankyrin repeat-containing domain"/>
    <property type="match status" value="3"/>
</dbReference>
<dbReference type="EMBL" id="JAOAOG010000173">
    <property type="protein sequence ID" value="KAJ6242714.1"/>
    <property type="molecule type" value="Genomic_DNA"/>
</dbReference>
<dbReference type="SMART" id="SM00248">
    <property type="entry name" value="ANK"/>
    <property type="match status" value="12"/>
</dbReference>